<evidence type="ECO:0000313" key="3">
    <source>
        <dbReference type="EMBL" id="WAH39532.1"/>
    </source>
</evidence>
<name>A0ABY6ZAC3_9BACL</name>
<keyword evidence="1" id="KW-0614">Plasmid</keyword>
<evidence type="ECO:0000313" key="4">
    <source>
        <dbReference type="Proteomes" id="UP001164803"/>
    </source>
</evidence>
<protein>
    <recommendedName>
        <fullName evidence="5">Phage virion morphogenesis (Putative tail completion) protein</fullName>
    </recommendedName>
</protein>
<gene>
    <name evidence="3" type="ORF">NZD86_23885</name>
    <name evidence="1" type="ORF">NZD86_24185</name>
    <name evidence="2" type="ORF">NZD86_24485</name>
</gene>
<dbReference type="EMBL" id="CP104066">
    <property type="protein sequence ID" value="WAH39472.1"/>
    <property type="molecule type" value="Genomic_DNA"/>
</dbReference>
<dbReference type="Proteomes" id="UP001164803">
    <property type="component" value="Plasmid unnamed2"/>
</dbReference>
<dbReference type="NCBIfam" id="TIGR01725">
    <property type="entry name" value="phge_HK97_gp10"/>
    <property type="match status" value="1"/>
</dbReference>
<geneLocation type="plasmid" evidence="1 4">
    <name>unnamed2</name>
</geneLocation>
<evidence type="ECO:0008006" key="5">
    <source>
        <dbReference type="Google" id="ProtNLM"/>
    </source>
</evidence>
<evidence type="ECO:0000313" key="1">
    <source>
        <dbReference type="EMBL" id="WAH39472.1"/>
    </source>
</evidence>
<evidence type="ECO:0000313" key="2">
    <source>
        <dbReference type="EMBL" id="WAH39528.1"/>
    </source>
</evidence>
<dbReference type="EMBL" id="CP104066">
    <property type="protein sequence ID" value="WAH39532.1"/>
    <property type="molecule type" value="Genomic_DNA"/>
</dbReference>
<dbReference type="InterPro" id="IPR010064">
    <property type="entry name" value="HK97-gp10_tail"/>
</dbReference>
<accession>A0ABY6ZAC3</accession>
<dbReference type="EMBL" id="CP104066">
    <property type="protein sequence ID" value="WAH39528.1"/>
    <property type="molecule type" value="Genomic_DNA"/>
</dbReference>
<keyword evidence="4" id="KW-1185">Reference proteome</keyword>
<sequence length="162" mass="17403">MARNITFDELIVKISAAHVIVDEAIKPALEAASVKVKETAEQKFGHYQDSVAGGQFPAWAALSTTYLQRKLAAGSSGDDPLIGAPGLRRDGGTPLSESIQYTVRGLNAYIGTDSEVSEFHEFGTIHAPPRPFLRPALFQSKQQIVKNMGAAVQAALISYFGK</sequence>
<organism evidence="1 4">
    <name type="scientific">Alicyclobacillus dauci</name>
    <dbReference type="NCBI Taxonomy" id="1475485"/>
    <lineage>
        <taxon>Bacteria</taxon>
        <taxon>Bacillati</taxon>
        <taxon>Bacillota</taxon>
        <taxon>Bacilli</taxon>
        <taxon>Bacillales</taxon>
        <taxon>Alicyclobacillaceae</taxon>
        <taxon>Alicyclobacillus</taxon>
    </lineage>
</organism>
<reference evidence="1" key="1">
    <citation type="submission" date="2022-08" db="EMBL/GenBank/DDBJ databases">
        <title>Alicyclobacillus dauci DSM2870, complete genome.</title>
        <authorList>
            <person name="Wang Q."/>
            <person name="Cai R."/>
            <person name="Wang Z."/>
        </authorList>
    </citation>
    <scope>NUCLEOTIDE SEQUENCE</scope>
    <source>
        <strain evidence="1">DSM 28700</strain>
        <plasmid evidence="1">unnamed2</plasmid>
    </source>
</reference>
<proteinExistence type="predicted"/>
<dbReference type="RefSeq" id="WP_268047116.1">
    <property type="nucleotide sequence ID" value="NZ_CP104066.1"/>
</dbReference>